<dbReference type="GO" id="GO:0005634">
    <property type="term" value="C:nucleus"/>
    <property type="evidence" value="ECO:0007669"/>
    <property type="project" value="UniProtKB-SubCell"/>
</dbReference>
<dbReference type="Proteomes" id="UP000078397">
    <property type="component" value="Unassembled WGS sequence"/>
</dbReference>
<dbReference type="GO" id="GO:0006351">
    <property type="term" value="P:DNA-templated transcription"/>
    <property type="evidence" value="ECO:0007669"/>
    <property type="project" value="InterPro"/>
</dbReference>
<dbReference type="GO" id="GO:0003677">
    <property type="term" value="F:DNA binding"/>
    <property type="evidence" value="ECO:0007669"/>
    <property type="project" value="InterPro"/>
</dbReference>
<evidence type="ECO:0000259" key="6">
    <source>
        <dbReference type="PROSITE" id="PS50048"/>
    </source>
</evidence>
<dbReference type="PANTHER" id="PTHR47338">
    <property type="entry name" value="ZN(II)2CYS6 TRANSCRIPTION FACTOR (EUROFUNG)-RELATED"/>
    <property type="match status" value="1"/>
</dbReference>
<evidence type="ECO:0000256" key="3">
    <source>
        <dbReference type="ARBA" id="ARBA00023015"/>
    </source>
</evidence>
<feature type="domain" description="Zn(2)-C6 fungal-type" evidence="6">
    <location>
        <begin position="9"/>
        <end position="39"/>
    </location>
</feature>
<dbReference type="EMBL" id="LSBJ02000001">
    <property type="protein sequence ID" value="OWT43581.1"/>
    <property type="molecule type" value="Genomic_DNA"/>
</dbReference>
<dbReference type="KEGG" id="pchm:VFPPC_18692"/>
<comment type="subcellular location">
    <subcellularLocation>
        <location evidence="1">Nucleus</location>
    </subcellularLocation>
</comment>
<dbReference type="STRING" id="1380566.A0A219AS36"/>
<dbReference type="GO" id="GO:0008270">
    <property type="term" value="F:zinc ion binding"/>
    <property type="evidence" value="ECO:0007669"/>
    <property type="project" value="InterPro"/>
</dbReference>
<name>A0A219AS36_METCM</name>
<dbReference type="OrthoDB" id="3862662at2759"/>
<evidence type="ECO:0000256" key="5">
    <source>
        <dbReference type="ARBA" id="ARBA00023242"/>
    </source>
</evidence>
<dbReference type="InterPro" id="IPR007219">
    <property type="entry name" value="XnlR_reg_dom"/>
</dbReference>
<evidence type="ECO:0000313" key="7">
    <source>
        <dbReference type="EMBL" id="OWT43581.1"/>
    </source>
</evidence>
<organism evidence="7 8">
    <name type="scientific">Pochonia chlamydosporia 170</name>
    <dbReference type="NCBI Taxonomy" id="1380566"/>
    <lineage>
        <taxon>Eukaryota</taxon>
        <taxon>Fungi</taxon>
        <taxon>Dikarya</taxon>
        <taxon>Ascomycota</taxon>
        <taxon>Pezizomycotina</taxon>
        <taxon>Sordariomycetes</taxon>
        <taxon>Hypocreomycetidae</taxon>
        <taxon>Hypocreales</taxon>
        <taxon>Clavicipitaceae</taxon>
        <taxon>Pochonia</taxon>
    </lineage>
</organism>
<dbReference type="GO" id="GO:0000981">
    <property type="term" value="F:DNA-binding transcription factor activity, RNA polymerase II-specific"/>
    <property type="evidence" value="ECO:0007669"/>
    <property type="project" value="InterPro"/>
</dbReference>
<dbReference type="PROSITE" id="PS00463">
    <property type="entry name" value="ZN2_CY6_FUNGAL_1"/>
    <property type="match status" value="1"/>
</dbReference>
<dbReference type="PROSITE" id="PS50048">
    <property type="entry name" value="ZN2_CY6_FUNGAL_2"/>
    <property type="match status" value="1"/>
</dbReference>
<proteinExistence type="predicted"/>
<protein>
    <submittedName>
        <fullName evidence="7">Fungal specific transcription factor</fullName>
    </submittedName>
</protein>
<dbReference type="RefSeq" id="XP_018150033.2">
    <property type="nucleotide sequence ID" value="XM_018293142.2"/>
</dbReference>
<evidence type="ECO:0000256" key="2">
    <source>
        <dbReference type="ARBA" id="ARBA00022723"/>
    </source>
</evidence>
<evidence type="ECO:0000256" key="4">
    <source>
        <dbReference type="ARBA" id="ARBA00023163"/>
    </source>
</evidence>
<dbReference type="SUPFAM" id="SSF57701">
    <property type="entry name" value="Zn2/Cys6 DNA-binding domain"/>
    <property type="match status" value="1"/>
</dbReference>
<dbReference type="GeneID" id="28857136"/>
<dbReference type="InterPro" id="IPR036864">
    <property type="entry name" value="Zn2-C6_fun-type_DNA-bd_sf"/>
</dbReference>
<gene>
    <name evidence="7" type="ORF">VFPPC_18692</name>
</gene>
<sequence>MPARQATQACRACRRLKRKCSRDLPSCSLCIRLGKTCEYYPGDVGAENAPNTDLASRLHNLEQLLQGKASQNLDLESMRSNSKNTCEPTVNTDFPPAFFLDPDHYSRFQEYQLSSEILPWVEKAQELVKNDWREICERFLSTIYTWLPMISKKRLYSELTSSQPGSKPGNALFLLCMKLCTSNQSESADDSSCADNELYNAAKQCCFYAESGGYVSLRLVQSLVLLAVYEMGHAIYPAAYLTVGRAARLATVIGLHNMKLAKQLFVVADMWSLREEQQRTWWAIFILDKVVNLGSPGLPLVTPDPCADHLLPVNERDWNEGVIGINEPVLAQSFHAADSIGKFARTCQAAHMLGKIITHVNRWKTAVMDVTEVLLESFQLHKALAALDASLNPPESLQESYPSPDSSVPENLNYVALSICCSARYLLYSQYACNESNRSAGSERIALETEAQQLSIQGMEHIASVAVPRIARYMEQVVASPAVRPSVSFVPGHSMYYAGLECYCFYREFDNQLMLSGMRQIIEGFKALRTEWRVGAEYLVLLDKEHVFELLERVDRDALESR</sequence>
<dbReference type="Pfam" id="PF00172">
    <property type="entry name" value="Zn_clus"/>
    <property type="match status" value="1"/>
</dbReference>
<comment type="caution">
    <text evidence="7">The sequence shown here is derived from an EMBL/GenBank/DDBJ whole genome shotgun (WGS) entry which is preliminary data.</text>
</comment>
<dbReference type="PANTHER" id="PTHR47338:SF20">
    <property type="entry name" value="ZN(II)2CYS6 TRANSCRIPTION FACTOR (EUROFUNG)"/>
    <property type="match status" value="1"/>
</dbReference>
<keyword evidence="4" id="KW-0804">Transcription</keyword>
<dbReference type="InterPro" id="IPR050815">
    <property type="entry name" value="TF_fung"/>
</dbReference>
<dbReference type="SMART" id="SM00066">
    <property type="entry name" value="GAL4"/>
    <property type="match status" value="1"/>
</dbReference>
<keyword evidence="3" id="KW-0805">Transcription regulation</keyword>
<reference evidence="7 8" key="1">
    <citation type="journal article" date="2016" name="PLoS Pathog.">
        <title>Biosynthesis of antibiotic leucinostatins in bio-control fungus Purpureocillium lilacinum and their inhibition on phytophthora revealed by genome mining.</title>
        <authorList>
            <person name="Wang G."/>
            <person name="Liu Z."/>
            <person name="Lin R."/>
            <person name="Li E."/>
            <person name="Mao Z."/>
            <person name="Ling J."/>
            <person name="Yang Y."/>
            <person name="Yin W.B."/>
            <person name="Xie B."/>
        </authorList>
    </citation>
    <scope>NUCLEOTIDE SEQUENCE [LARGE SCALE GENOMIC DNA]</scope>
    <source>
        <strain evidence="7">170</strain>
    </source>
</reference>
<evidence type="ECO:0000313" key="8">
    <source>
        <dbReference type="Proteomes" id="UP000078397"/>
    </source>
</evidence>
<dbReference type="CDD" id="cd00067">
    <property type="entry name" value="GAL4"/>
    <property type="match status" value="1"/>
</dbReference>
<dbReference type="AlphaFoldDB" id="A0A219AS36"/>
<dbReference type="Gene3D" id="4.10.240.10">
    <property type="entry name" value="Zn(2)-C6 fungal-type DNA-binding domain"/>
    <property type="match status" value="1"/>
</dbReference>
<dbReference type="SMART" id="SM00906">
    <property type="entry name" value="Fungal_trans"/>
    <property type="match status" value="1"/>
</dbReference>
<dbReference type="CDD" id="cd12148">
    <property type="entry name" value="fungal_TF_MHR"/>
    <property type="match status" value="1"/>
</dbReference>
<keyword evidence="2" id="KW-0479">Metal-binding</keyword>
<keyword evidence="5" id="KW-0539">Nucleus</keyword>
<keyword evidence="8" id="KW-1185">Reference proteome</keyword>
<evidence type="ECO:0000256" key="1">
    <source>
        <dbReference type="ARBA" id="ARBA00004123"/>
    </source>
</evidence>
<dbReference type="InterPro" id="IPR001138">
    <property type="entry name" value="Zn2Cys6_DnaBD"/>
</dbReference>
<accession>A0A219AS36</accession>
<dbReference type="Pfam" id="PF04082">
    <property type="entry name" value="Fungal_trans"/>
    <property type="match status" value="1"/>
</dbReference>